<feature type="coiled-coil region" evidence="2">
    <location>
        <begin position="423"/>
        <end position="457"/>
    </location>
</feature>
<dbReference type="SMART" id="SM00028">
    <property type="entry name" value="TPR"/>
    <property type="match status" value="4"/>
</dbReference>
<sequence>MLIVLPGWLHDAHANTSAGCAAPLSQQLPADPGLCLRQAGVALPVSPAEPAFRALVEKAGERIEAGRFDTALRALACAEVVGGDDPSLRNELMRSHGNLEFRRERTPQALRHFECAAALAKARGVHKDEARDLNNVGVALRRLGDYQGALRALTRSLELKRMTGDVGGAVYNNLADVHRELEDPVSAMRLYGEALAAFRAKGVTLQAAHVLESMAEQALDLGDAARAETWLKEALATYREQESRVGELRVHDGLTRAALARGDLAAARDWTRAALAIASERDLPLPLGLQLQIIRTERLSGAPDQAAARAREALAASAEHDPDRVGLWEELAAAQIDAGRHADANDSLRRARVEADAVSRAQRDRQLEWLRIRFETAERDRVIAALEQRNRIRTLQLWGVVVSVLALGLCAWLVMERRRQRRRLIAEARRVRWEQELDRYRREADALAEDRALLQTLLDTREEAACLLDADGIVLAANRAACRLIGEEGEALVGRPVSSCLEAIGEAGFDDVLERLEDSASCTIEAMSVHRTVLRARMTPWSGGSGRLVLELSEPDAPGPETASVQGEAGTARLEALGEIVDAPARDAEMRDAFRRDLVALMLGAVEAWESATASNRIELAEKSRIWRVNIDDGRLRARAMERYLSLAKLPRNPRWRDVLRTAYFVLGQCTTMREDVRIQLQAQVDAVLAYTRRDAMV</sequence>
<dbReference type="Pfam" id="PF08448">
    <property type="entry name" value="PAS_4"/>
    <property type="match status" value="1"/>
</dbReference>
<keyword evidence="6" id="KW-1185">Reference proteome</keyword>
<gene>
    <name evidence="5" type="ORF">ACFQ0E_17895</name>
</gene>
<evidence type="ECO:0000313" key="6">
    <source>
        <dbReference type="Proteomes" id="UP001597110"/>
    </source>
</evidence>
<feature type="repeat" description="TPR" evidence="1">
    <location>
        <begin position="130"/>
        <end position="163"/>
    </location>
</feature>
<dbReference type="InterPro" id="IPR035965">
    <property type="entry name" value="PAS-like_dom_sf"/>
</dbReference>
<dbReference type="Gene3D" id="1.25.40.10">
    <property type="entry name" value="Tetratricopeptide repeat domain"/>
    <property type="match status" value="1"/>
</dbReference>
<dbReference type="InterPro" id="IPR013656">
    <property type="entry name" value="PAS_4"/>
</dbReference>
<dbReference type="PANTHER" id="PTHR10098">
    <property type="entry name" value="RAPSYN-RELATED"/>
    <property type="match status" value="1"/>
</dbReference>
<evidence type="ECO:0000256" key="1">
    <source>
        <dbReference type="PROSITE-ProRule" id="PRU00339"/>
    </source>
</evidence>
<dbReference type="EMBL" id="JBHTIF010000005">
    <property type="protein sequence ID" value="MFD0727471.1"/>
    <property type="molecule type" value="Genomic_DNA"/>
</dbReference>
<dbReference type="Pfam" id="PF13424">
    <property type="entry name" value="TPR_12"/>
    <property type="match status" value="1"/>
</dbReference>
<dbReference type="CDD" id="cd22890">
    <property type="entry name" value="ChiS-DBD"/>
    <property type="match status" value="1"/>
</dbReference>
<evidence type="ECO:0000259" key="4">
    <source>
        <dbReference type="PROSITE" id="PS50112"/>
    </source>
</evidence>
<comment type="caution">
    <text evidence="5">The sequence shown here is derived from an EMBL/GenBank/DDBJ whole genome shotgun (WGS) entry which is preliminary data.</text>
</comment>
<evidence type="ECO:0000256" key="2">
    <source>
        <dbReference type="SAM" id="Coils"/>
    </source>
</evidence>
<dbReference type="SMART" id="SM00091">
    <property type="entry name" value="PAS"/>
    <property type="match status" value="1"/>
</dbReference>
<protein>
    <submittedName>
        <fullName evidence="5">Tetratricopeptide repeat protein</fullName>
    </submittedName>
</protein>
<dbReference type="Proteomes" id="UP001597110">
    <property type="component" value="Unassembled WGS sequence"/>
</dbReference>
<reference evidence="6" key="1">
    <citation type="journal article" date="2019" name="Int. J. Syst. Evol. Microbiol.">
        <title>The Global Catalogue of Microorganisms (GCM) 10K type strain sequencing project: providing services to taxonomists for standard genome sequencing and annotation.</title>
        <authorList>
            <consortium name="The Broad Institute Genomics Platform"/>
            <consortium name="The Broad Institute Genome Sequencing Center for Infectious Disease"/>
            <person name="Wu L."/>
            <person name="Ma J."/>
        </authorList>
    </citation>
    <scope>NUCLEOTIDE SEQUENCE [LARGE SCALE GENOMIC DNA]</scope>
    <source>
        <strain evidence="6">CCUG 55585</strain>
    </source>
</reference>
<organism evidence="5 6">
    <name type="scientific">Lysobacter brunescens</name>
    <dbReference type="NCBI Taxonomy" id="262323"/>
    <lineage>
        <taxon>Bacteria</taxon>
        <taxon>Pseudomonadati</taxon>
        <taxon>Pseudomonadota</taxon>
        <taxon>Gammaproteobacteria</taxon>
        <taxon>Lysobacterales</taxon>
        <taxon>Lysobacteraceae</taxon>
        <taxon>Lysobacter</taxon>
    </lineage>
</organism>
<feature type="domain" description="PAS" evidence="4">
    <location>
        <begin position="450"/>
        <end position="495"/>
    </location>
</feature>
<evidence type="ECO:0000256" key="3">
    <source>
        <dbReference type="SAM" id="Phobius"/>
    </source>
</evidence>
<dbReference type="PANTHER" id="PTHR10098:SF108">
    <property type="entry name" value="TETRATRICOPEPTIDE REPEAT PROTEIN 28"/>
    <property type="match status" value="1"/>
</dbReference>
<dbReference type="PROSITE" id="PS50112">
    <property type="entry name" value="PAS"/>
    <property type="match status" value="1"/>
</dbReference>
<keyword evidence="1" id="KW-0802">TPR repeat</keyword>
<keyword evidence="3" id="KW-0472">Membrane</keyword>
<keyword evidence="3" id="KW-1133">Transmembrane helix</keyword>
<keyword evidence="3" id="KW-0812">Transmembrane</keyword>
<dbReference type="NCBIfam" id="TIGR00229">
    <property type="entry name" value="sensory_box"/>
    <property type="match status" value="1"/>
</dbReference>
<feature type="transmembrane region" description="Helical" evidence="3">
    <location>
        <begin position="395"/>
        <end position="415"/>
    </location>
</feature>
<dbReference type="PROSITE" id="PS50005">
    <property type="entry name" value="TPR"/>
    <property type="match status" value="1"/>
</dbReference>
<dbReference type="SUPFAM" id="SSF48452">
    <property type="entry name" value="TPR-like"/>
    <property type="match status" value="1"/>
</dbReference>
<dbReference type="InterPro" id="IPR000014">
    <property type="entry name" value="PAS"/>
</dbReference>
<proteinExistence type="predicted"/>
<keyword evidence="2" id="KW-0175">Coiled coil</keyword>
<dbReference type="InterPro" id="IPR011990">
    <property type="entry name" value="TPR-like_helical_dom_sf"/>
</dbReference>
<dbReference type="InterPro" id="IPR019734">
    <property type="entry name" value="TPR_rpt"/>
</dbReference>
<dbReference type="CDD" id="cd00130">
    <property type="entry name" value="PAS"/>
    <property type="match status" value="1"/>
</dbReference>
<dbReference type="SUPFAM" id="SSF55785">
    <property type="entry name" value="PYP-like sensor domain (PAS domain)"/>
    <property type="match status" value="1"/>
</dbReference>
<evidence type="ECO:0000313" key="5">
    <source>
        <dbReference type="EMBL" id="MFD0727471.1"/>
    </source>
</evidence>
<accession>A0ABW2YHF5</accession>
<dbReference type="Gene3D" id="3.30.450.20">
    <property type="entry name" value="PAS domain"/>
    <property type="match status" value="1"/>
</dbReference>
<name>A0ABW2YHF5_9GAMM</name>